<feature type="transmembrane region" description="Helical" evidence="1">
    <location>
        <begin position="36"/>
        <end position="53"/>
    </location>
</feature>
<evidence type="ECO:0000313" key="2">
    <source>
        <dbReference type="EMBL" id="MFC7671132.1"/>
    </source>
</evidence>
<organism evidence="2 3">
    <name type="scientific">Hymenobacter humi</name>
    <dbReference type="NCBI Taxonomy" id="1411620"/>
    <lineage>
        <taxon>Bacteria</taxon>
        <taxon>Pseudomonadati</taxon>
        <taxon>Bacteroidota</taxon>
        <taxon>Cytophagia</taxon>
        <taxon>Cytophagales</taxon>
        <taxon>Hymenobacteraceae</taxon>
        <taxon>Hymenobacter</taxon>
    </lineage>
</organism>
<evidence type="ECO:0000256" key="1">
    <source>
        <dbReference type="SAM" id="Phobius"/>
    </source>
</evidence>
<dbReference type="RefSeq" id="WP_380207054.1">
    <property type="nucleotide sequence ID" value="NZ_JBHTEK010000006.1"/>
</dbReference>
<evidence type="ECO:0008006" key="4">
    <source>
        <dbReference type="Google" id="ProtNLM"/>
    </source>
</evidence>
<feature type="transmembrane region" description="Helical" evidence="1">
    <location>
        <begin position="117"/>
        <end position="135"/>
    </location>
</feature>
<feature type="transmembrane region" description="Helical" evidence="1">
    <location>
        <begin position="6"/>
        <end position="29"/>
    </location>
</feature>
<proteinExistence type="predicted"/>
<name>A0ABW2UCC1_9BACT</name>
<dbReference type="Proteomes" id="UP001596513">
    <property type="component" value="Unassembled WGS sequence"/>
</dbReference>
<gene>
    <name evidence="2" type="ORF">ACFQT0_29845</name>
</gene>
<reference evidence="3" key="1">
    <citation type="journal article" date="2019" name="Int. J. Syst. Evol. Microbiol.">
        <title>The Global Catalogue of Microorganisms (GCM) 10K type strain sequencing project: providing services to taxonomists for standard genome sequencing and annotation.</title>
        <authorList>
            <consortium name="The Broad Institute Genomics Platform"/>
            <consortium name="The Broad Institute Genome Sequencing Center for Infectious Disease"/>
            <person name="Wu L."/>
            <person name="Ma J."/>
        </authorList>
    </citation>
    <scope>NUCLEOTIDE SEQUENCE [LARGE SCALE GENOMIC DNA]</scope>
    <source>
        <strain evidence="3">JCM 19635</strain>
    </source>
</reference>
<keyword evidence="1" id="KW-0812">Transmembrane</keyword>
<protein>
    <recommendedName>
        <fullName evidence="4">DUF2231 domain-containing protein</fullName>
    </recommendedName>
</protein>
<feature type="transmembrane region" description="Helical" evidence="1">
    <location>
        <begin position="86"/>
        <end position="105"/>
    </location>
</feature>
<sequence length="161" mass="17094">MNQAHWHLLLNHAPILGSLFGLVLLLLAVALRLQPVLLRTGLVTLIVAALLTIPTQLTGDGAEEVVEDQPGVSEPLIHEHEEAAELSLWAMEATGALAVVSLLLLSRGHRQSGRVTYLTLAGAVASFGLMARTGYLGGQIMHPEARSTFVAPAGEAHEDDD</sequence>
<dbReference type="EMBL" id="JBHTEK010000006">
    <property type="protein sequence ID" value="MFC7671132.1"/>
    <property type="molecule type" value="Genomic_DNA"/>
</dbReference>
<comment type="caution">
    <text evidence="2">The sequence shown here is derived from an EMBL/GenBank/DDBJ whole genome shotgun (WGS) entry which is preliminary data.</text>
</comment>
<evidence type="ECO:0000313" key="3">
    <source>
        <dbReference type="Proteomes" id="UP001596513"/>
    </source>
</evidence>
<keyword evidence="1" id="KW-0472">Membrane</keyword>
<keyword evidence="3" id="KW-1185">Reference proteome</keyword>
<accession>A0ABW2UCC1</accession>
<keyword evidence="1" id="KW-1133">Transmembrane helix</keyword>